<protein>
    <submittedName>
        <fullName evidence="1">Uncharacterized protein</fullName>
    </submittedName>
</protein>
<sequence>MQLHNLDLRPGALMIVRLDLEVSPLAHSEAYPETKLTPCCGNSITDFIRGVDHTSSTPQIEDPTIPRTFTSAIASLTLAAARKAASYTAVTLISGTRDIRGTHGIVSVVEHERRIVEA</sequence>
<organism evidence="1 2">
    <name type="scientific">Fusarium flagelliforme</name>
    <dbReference type="NCBI Taxonomy" id="2675880"/>
    <lineage>
        <taxon>Eukaryota</taxon>
        <taxon>Fungi</taxon>
        <taxon>Dikarya</taxon>
        <taxon>Ascomycota</taxon>
        <taxon>Pezizomycotina</taxon>
        <taxon>Sordariomycetes</taxon>
        <taxon>Hypocreomycetidae</taxon>
        <taxon>Hypocreales</taxon>
        <taxon>Nectriaceae</taxon>
        <taxon>Fusarium</taxon>
        <taxon>Fusarium incarnatum-equiseti species complex</taxon>
    </lineage>
</organism>
<dbReference type="AlphaFoldDB" id="A0A395MRC0"/>
<dbReference type="Proteomes" id="UP000265631">
    <property type="component" value="Unassembled WGS sequence"/>
</dbReference>
<comment type="caution">
    <text evidence="1">The sequence shown here is derived from an EMBL/GenBank/DDBJ whole genome shotgun (WGS) entry which is preliminary data.</text>
</comment>
<evidence type="ECO:0000313" key="1">
    <source>
        <dbReference type="EMBL" id="RFN50105.1"/>
    </source>
</evidence>
<proteinExistence type="predicted"/>
<evidence type="ECO:0000313" key="2">
    <source>
        <dbReference type="Proteomes" id="UP000265631"/>
    </source>
</evidence>
<accession>A0A395MRC0</accession>
<name>A0A395MRC0_9HYPO</name>
<reference evidence="1 2" key="1">
    <citation type="journal article" date="2018" name="PLoS Pathog.">
        <title>Evolution of structural diversity of trichothecenes, a family of toxins produced by plant pathogenic and entomopathogenic fungi.</title>
        <authorList>
            <person name="Proctor R.H."/>
            <person name="McCormick S.P."/>
            <person name="Kim H.S."/>
            <person name="Cardoza R.E."/>
            <person name="Stanley A.M."/>
            <person name="Lindo L."/>
            <person name="Kelly A."/>
            <person name="Brown D.W."/>
            <person name="Lee T."/>
            <person name="Vaughan M.M."/>
            <person name="Alexander N.J."/>
            <person name="Busman M."/>
            <person name="Gutierrez S."/>
        </authorList>
    </citation>
    <scope>NUCLEOTIDE SEQUENCE [LARGE SCALE GENOMIC DNA]</scope>
    <source>
        <strain evidence="1 2">NRRL 13405</strain>
    </source>
</reference>
<gene>
    <name evidence="1" type="ORF">FIE12Z_5633</name>
</gene>
<keyword evidence="2" id="KW-1185">Reference proteome</keyword>
<dbReference type="EMBL" id="PXXK01000150">
    <property type="protein sequence ID" value="RFN50105.1"/>
    <property type="molecule type" value="Genomic_DNA"/>
</dbReference>